<dbReference type="GO" id="GO:0004386">
    <property type="term" value="F:helicase activity"/>
    <property type="evidence" value="ECO:0007669"/>
    <property type="project" value="UniProtKB-KW"/>
</dbReference>
<feature type="domain" description="DNA helicase Pif1-like 2B" evidence="2">
    <location>
        <begin position="92"/>
        <end position="129"/>
    </location>
</feature>
<accession>A0A225UFD5</accession>
<feature type="region of interest" description="Disordered" evidence="1">
    <location>
        <begin position="1"/>
        <end position="20"/>
    </location>
</feature>
<dbReference type="InterPro" id="IPR049163">
    <property type="entry name" value="Pif1-like_2B_dom"/>
</dbReference>
<keyword evidence="3" id="KW-0347">Helicase</keyword>
<dbReference type="AlphaFoldDB" id="A0A225UFD5"/>
<comment type="caution">
    <text evidence="3">The sequence shown here is derived from an EMBL/GenBank/DDBJ whole genome shotgun (WGS) entry which is preliminary data.</text>
</comment>
<keyword evidence="3" id="KW-0067">ATP-binding</keyword>
<sequence>MVHDVAPASHNAPQEADDADDYRRARNVNALIDAVYPGINADGLSNEYFVERAILALTNASVRRINEMMAAHLTGETKDLEGVADRNLFEQEFLNSLNFSEIPPHKIVLKVGTPTIMIRKLNSDAGLCN</sequence>
<gene>
    <name evidence="3" type="ORF">PHMEG_00039694</name>
</gene>
<reference evidence="4" key="1">
    <citation type="submission" date="2017-03" db="EMBL/GenBank/DDBJ databases">
        <title>Phytopthora megakarya and P. palmivora, two closely related causual agents of cacao black pod achieved similar genome size and gene model numbers by different mechanisms.</title>
        <authorList>
            <person name="Ali S."/>
            <person name="Shao J."/>
            <person name="Larry D.J."/>
            <person name="Kronmiller B."/>
            <person name="Shen D."/>
            <person name="Strem M.D."/>
            <person name="Melnick R.L."/>
            <person name="Guiltinan M.J."/>
            <person name="Tyler B.M."/>
            <person name="Meinhardt L.W."/>
            <person name="Bailey B.A."/>
        </authorList>
    </citation>
    <scope>NUCLEOTIDE SEQUENCE [LARGE SCALE GENOMIC DNA]</scope>
    <source>
        <strain evidence="4">zdho120</strain>
    </source>
</reference>
<proteinExistence type="predicted"/>
<evidence type="ECO:0000256" key="1">
    <source>
        <dbReference type="SAM" id="MobiDB-lite"/>
    </source>
</evidence>
<organism evidence="3 4">
    <name type="scientific">Phytophthora megakarya</name>
    <dbReference type="NCBI Taxonomy" id="4795"/>
    <lineage>
        <taxon>Eukaryota</taxon>
        <taxon>Sar</taxon>
        <taxon>Stramenopiles</taxon>
        <taxon>Oomycota</taxon>
        <taxon>Peronosporomycetes</taxon>
        <taxon>Peronosporales</taxon>
        <taxon>Peronosporaceae</taxon>
        <taxon>Phytophthora</taxon>
    </lineage>
</organism>
<keyword evidence="3" id="KW-0378">Hydrolase</keyword>
<dbReference type="STRING" id="4795.A0A225UFD5"/>
<dbReference type="PANTHER" id="PTHR10492:SF57">
    <property type="entry name" value="ATP-DEPENDENT DNA HELICASE"/>
    <property type="match status" value="1"/>
</dbReference>
<dbReference type="EMBL" id="NBNE01019782">
    <property type="protein sequence ID" value="OWY91641.1"/>
    <property type="molecule type" value="Genomic_DNA"/>
</dbReference>
<dbReference type="Proteomes" id="UP000198211">
    <property type="component" value="Unassembled WGS sequence"/>
</dbReference>
<protein>
    <submittedName>
        <fullName evidence="3">Helitron helicase</fullName>
    </submittedName>
</protein>
<dbReference type="PANTHER" id="PTHR10492">
    <property type="match status" value="1"/>
</dbReference>
<dbReference type="OrthoDB" id="105827at2759"/>
<evidence type="ECO:0000313" key="4">
    <source>
        <dbReference type="Proteomes" id="UP000198211"/>
    </source>
</evidence>
<dbReference type="Pfam" id="PF21530">
    <property type="entry name" value="Pif1_2B_dom"/>
    <property type="match status" value="1"/>
</dbReference>
<keyword evidence="4" id="KW-1185">Reference proteome</keyword>
<evidence type="ECO:0000259" key="2">
    <source>
        <dbReference type="Pfam" id="PF21530"/>
    </source>
</evidence>
<evidence type="ECO:0000313" key="3">
    <source>
        <dbReference type="EMBL" id="OWY91641.1"/>
    </source>
</evidence>
<keyword evidence="3" id="KW-0547">Nucleotide-binding</keyword>
<name>A0A225UFD5_9STRA</name>